<feature type="region of interest" description="Disordered" evidence="11">
    <location>
        <begin position="471"/>
        <end position="592"/>
    </location>
</feature>
<feature type="compositionally biased region" description="Polar residues" evidence="11">
    <location>
        <begin position="412"/>
        <end position="432"/>
    </location>
</feature>
<dbReference type="PROSITE" id="PS00107">
    <property type="entry name" value="PROTEIN_KINASE_ATP"/>
    <property type="match status" value="1"/>
</dbReference>
<keyword evidence="14" id="KW-1185">Reference proteome</keyword>
<feature type="region of interest" description="Disordered" evidence="11">
    <location>
        <begin position="737"/>
        <end position="786"/>
    </location>
</feature>
<evidence type="ECO:0000256" key="8">
    <source>
        <dbReference type="ARBA" id="ARBA00047899"/>
    </source>
</evidence>
<dbReference type="GO" id="GO:0004674">
    <property type="term" value="F:protein serine/threonine kinase activity"/>
    <property type="evidence" value="ECO:0007669"/>
    <property type="project" value="UniProtKB-KW"/>
</dbReference>
<dbReference type="InterPro" id="IPR017441">
    <property type="entry name" value="Protein_kinase_ATP_BS"/>
</dbReference>
<dbReference type="OrthoDB" id="248923at2759"/>
<feature type="domain" description="Protein kinase" evidence="12">
    <location>
        <begin position="8"/>
        <end position="266"/>
    </location>
</feature>
<dbReference type="PROSITE" id="PS50011">
    <property type="entry name" value="PROTEIN_KINASE_DOM"/>
    <property type="match status" value="1"/>
</dbReference>
<sequence length="862" mass="95542">MESKMDQYEILEQIGKGAFGSAILVYHKQERKKYVLKKIRLARQTDRCRRSAHQEMALISKVRHPFIIGYKESWVEKGCHVCIVTTYCEGGDMSEFIKKANGVYFSEDRLCTWFAQILLAVDYLHTNHILHRDLKCSNIFLSKDHGIRLGDFGLAKMLKADDLASSVVGTPTYMCPELLADIPYGFKSDIWSLGCCLFEMAAHKPAFKAFDMQGLVSKVNKSMIGPLPSMYSGTFKNLVKTMLRKNPEHRPTASELLKNPHVKPYVAKCRLQSGLILAETPERALRNFHLDDEIIDISHDTSLFSSDRESYSASVKASLKKAHDYGDAKVTILRRENIEDNNGSDSQTWHLSDVEAPSTAAYVPTKGAPNDKANAAAWMEDVDSYYAAGNRRKLAENPMNNKGAGIGKINVKPSQATGSRAQKGSYVTTPRTPETAGAYRFRSDSSKMVAQDHTSNYQLTGQSPRIRIQSKALHEDSEDSTILAKHKSSIPSTPTSRRAALPLPSNPITVARRSTSPVNARHTHAASSPRNTTPRKASLPPHKSNYETYQATQETEKSSAHGKLNVGSSKHPNSLGNHQPNIQGRQLDSPRLPRIPESVKKATQRPALIENQSPDVSVNSPRLDLIPKFSVSTQDTIHEEEVASSGQNYDGNFPPKTPRRREAIDSFVLSKASKPNSDTPSDATVTSSNFNAYFNNKNEQQTKTEEKGTISMKKKTPGSVRPAYNDVIHVIRHSTFQLAGEQKEQKSTTSRLQSLPRSEGDASSESVGFSSKASKEQAVSATNQQIDLHGKKSFSDVSPFRQRADALEGLLELSAQLLQQQRLEELTIVLKPFGRGHSSPMETAMWLSKSLKSMLEGPAAFL</sequence>
<dbReference type="EC" id="2.7.11.1" evidence="2"/>
<comment type="caution">
    <text evidence="13">The sequence shown here is derived from an EMBL/GenBank/DDBJ whole genome shotgun (WGS) entry which is preliminary data.</text>
</comment>
<feature type="region of interest" description="Disordered" evidence="11">
    <location>
        <begin position="695"/>
        <end position="719"/>
    </location>
</feature>
<organism evidence="13 14">
    <name type="scientific">Adiantum capillus-veneris</name>
    <name type="common">Maidenhair fern</name>
    <dbReference type="NCBI Taxonomy" id="13818"/>
    <lineage>
        <taxon>Eukaryota</taxon>
        <taxon>Viridiplantae</taxon>
        <taxon>Streptophyta</taxon>
        <taxon>Embryophyta</taxon>
        <taxon>Tracheophyta</taxon>
        <taxon>Polypodiopsida</taxon>
        <taxon>Polypodiidae</taxon>
        <taxon>Polypodiales</taxon>
        <taxon>Pteridineae</taxon>
        <taxon>Pteridaceae</taxon>
        <taxon>Vittarioideae</taxon>
        <taxon>Adiantum</taxon>
    </lineage>
</organism>
<name>A0A9D4UBW9_ADICA</name>
<evidence type="ECO:0000256" key="6">
    <source>
        <dbReference type="ARBA" id="ARBA00022777"/>
    </source>
</evidence>
<evidence type="ECO:0000259" key="12">
    <source>
        <dbReference type="PROSITE" id="PS50011"/>
    </source>
</evidence>
<evidence type="ECO:0000256" key="7">
    <source>
        <dbReference type="ARBA" id="ARBA00022840"/>
    </source>
</evidence>
<dbReference type="InterPro" id="IPR000719">
    <property type="entry name" value="Prot_kinase_dom"/>
</dbReference>
<reference evidence="13" key="1">
    <citation type="submission" date="2021-01" db="EMBL/GenBank/DDBJ databases">
        <title>Adiantum capillus-veneris genome.</title>
        <authorList>
            <person name="Fang Y."/>
            <person name="Liao Q."/>
        </authorList>
    </citation>
    <scope>NUCLEOTIDE SEQUENCE</scope>
    <source>
        <strain evidence="13">H3</strain>
        <tissue evidence="13">Leaf</tissue>
    </source>
</reference>
<dbReference type="InterPro" id="IPR008271">
    <property type="entry name" value="Ser/Thr_kinase_AS"/>
</dbReference>
<gene>
    <name evidence="13" type="ORF">GOP47_0021034</name>
</gene>
<dbReference type="Proteomes" id="UP000886520">
    <property type="component" value="Chromosome 20"/>
</dbReference>
<evidence type="ECO:0000256" key="3">
    <source>
        <dbReference type="ARBA" id="ARBA00022527"/>
    </source>
</evidence>
<comment type="similarity">
    <text evidence="1">Belongs to the protein kinase superfamily. NEK Ser/Thr protein kinase family. NIMA subfamily.</text>
</comment>
<dbReference type="InterPro" id="IPR050660">
    <property type="entry name" value="NEK_Ser/Thr_kinase"/>
</dbReference>
<evidence type="ECO:0000256" key="11">
    <source>
        <dbReference type="SAM" id="MobiDB-lite"/>
    </source>
</evidence>
<feature type="binding site" evidence="10">
    <location>
        <position position="37"/>
    </location>
    <ligand>
        <name>ATP</name>
        <dbReference type="ChEBI" id="CHEBI:30616"/>
    </ligand>
</feature>
<keyword evidence="7 10" id="KW-0067">ATP-binding</keyword>
<feature type="region of interest" description="Disordered" evidence="11">
    <location>
        <begin position="639"/>
        <end position="658"/>
    </location>
</feature>
<evidence type="ECO:0000256" key="5">
    <source>
        <dbReference type="ARBA" id="ARBA00022741"/>
    </source>
</evidence>
<feature type="compositionally biased region" description="Polar residues" evidence="11">
    <location>
        <begin position="506"/>
        <end position="518"/>
    </location>
</feature>
<feature type="compositionally biased region" description="Polar residues" evidence="11">
    <location>
        <begin position="525"/>
        <end position="535"/>
    </location>
</feature>
<dbReference type="Gene3D" id="3.30.200.20">
    <property type="entry name" value="Phosphorylase Kinase, domain 1"/>
    <property type="match status" value="1"/>
</dbReference>
<dbReference type="PROSITE" id="PS00108">
    <property type="entry name" value="PROTEIN_KINASE_ST"/>
    <property type="match status" value="1"/>
</dbReference>
<evidence type="ECO:0000313" key="13">
    <source>
        <dbReference type="EMBL" id="KAI5064364.1"/>
    </source>
</evidence>
<keyword evidence="4" id="KW-0808">Transferase</keyword>
<evidence type="ECO:0000256" key="1">
    <source>
        <dbReference type="ARBA" id="ARBA00010886"/>
    </source>
</evidence>
<dbReference type="CDD" id="cd08215">
    <property type="entry name" value="STKc_Nek"/>
    <property type="match status" value="1"/>
</dbReference>
<dbReference type="AlphaFoldDB" id="A0A9D4UBW9"/>
<dbReference type="PANTHER" id="PTHR43671">
    <property type="entry name" value="SERINE/THREONINE-PROTEIN KINASE NEK"/>
    <property type="match status" value="1"/>
</dbReference>
<dbReference type="SUPFAM" id="SSF56112">
    <property type="entry name" value="Protein kinase-like (PK-like)"/>
    <property type="match status" value="1"/>
</dbReference>
<dbReference type="PANTHER" id="PTHR43671:SF98">
    <property type="entry name" value="SERINE_THREONINE-PROTEIN KINASE NEK11"/>
    <property type="match status" value="1"/>
</dbReference>
<keyword evidence="6" id="KW-0418">Kinase</keyword>
<dbReference type="InterPro" id="IPR011009">
    <property type="entry name" value="Kinase-like_dom_sf"/>
</dbReference>
<feature type="compositionally biased region" description="Polar residues" evidence="11">
    <location>
        <begin position="747"/>
        <end position="786"/>
    </location>
</feature>
<keyword evidence="3" id="KW-0723">Serine/threonine-protein kinase</keyword>
<dbReference type="EMBL" id="JABFUD020000020">
    <property type="protein sequence ID" value="KAI5064364.1"/>
    <property type="molecule type" value="Genomic_DNA"/>
</dbReference>
<dbReference type="Gene3D" id="1.10.510.10">
    <property type="entry name" value="Transferase(Phosphotransferase) domain 1"/>
    <property type="match status" value="1"/>
</dbReference>
<feature type="region of interest" description="Disordered" evidence="11">
    <location>
        <begin position="397"/>
        <end position="449"/>
    </location>
</feature>
<dbReference type="SMART" id="SM00220">
    <property type="entry name" value="S_TKc"/>
    <property type="match status" value="1"/>
</dbReference>
<evidence type="ECO:0000313" key="14">
    <source>
        <dbReference type="Proteomes" id="UP000886520"/>
    </source>
</evidence>
<keyword evidence="5 10" id="KW-0547">Nucleotide-binding</keyword>
<dbReference type="GO" id="GO:0005524">
    <property type="term" value="F:ATP binding"/>
    <property type="evidence" value="ECO:0007669"/>
    <property type="project" value="UniProtKB-UniRule"/>
</dbReference>
<evidence type="ECO:0000256" key="10">
    <source>
        <dbReference type="PROSITE-ProRule" id="PRU10141"/>
    </source>
</evidence>
<protein>
    <recommendedName>
        <fullName evidence="2">non-specific serine/threonine protein kinase</fullName>
        <ecNumber evidence="2">2.7.11.1</ecNumber>
    </recommendedName>
</protein>
<dbReference type="Pfam" id="PF00069">
    <property type="entry name" value="Pkinase"/>
    <property type="match status" value="1"/>
</dbReference>
<feature type="region of interest" description="Disordered" evidence="11">
    <location>
        <begin position="669"/>
        <end position="688"/>
    </location>
</feature>
<accession>A0A9D4UBW9</accession>
<comment type="catalytic activity">
    <reaction evidence="8">
        <text>L-threonyl-[protein] + ATP = O-phospho-L-threonyl-[protein] + ADP + H(+)</text>
        <dbReference type="Rhea" id="RHEA:46608"/>
        <dbReference type="Rhea" id="RHEA-COMP:11060"/>
        <dbReference type="Rhea" id="RHEA-COMP:11605"/>
        <dbReference type="ChEBI" id="CHEBI:15378"/>
        <dbReference type="ChEBI" id="CHEBI:30013"/>
        <dbReference type="ChEBI" id="CHEBI:30616"/>
        <dbReference type="ChEBI" id="CHEBI:61977"/>
        <dbReference type="ChEBI" id="CHEBI:456216"/>
        <dbReference type="EC" id="2.7.11.1"/>
    </reaction>
</comment>
<evidence type="ECO:0000256" key="2">
    <source>
        <dbReference type="ARBA" id="ARBA00012513"/>
    </source>
</evidence>
<feature type="compositionally biased region" description="Polar residues" evidence="11">
    <location>
        <begin position="673"/>
        <end position="688"/>
    </location>
</feature>
<dbReference type="FunFam" id="3.30.200.20:FF:000108">
    <property type="entry name" value="Serine/threonine-protein kinase Nek2"/>
    <property type="match status" value="1"/>
</dbReference>
<evidence type="ECO:0000256" key="4">
    <source>
        <dbReference type="ARBA" id="ARBA00022679"/>
    </source>
</evidence>
<evidence type="ECO:0000256" key="9">
    <source>
        <dbReference type="ARBA" id="ARBA00048679"/>
    </source>
</evidence>
<proteinExistence type="inferred from homology"/>
<comment type="catalytic activity">
    <reaction evidence="9">
        <text>L-seryl-[protein] + ATP = O-phospho-L-seryl-[protein] + ADP + H(+)</text>
        <dbReference type="Rhea" id="RHEA:17989"/>
        <dbReference type="Rhea" id="RHEA-COMP:9863"/>
        <dbReference type="Rhea" id="RHEA-COMP:11604"/>
        <dbReference type="ChEBI" id="CHEBI:15378"/>
        <dbReference type="ChEBI" id="CHEBI:29999"/>
        <dbReference type="ChEBI" id="CHEBI:30616"/>
        <dbReference type="ChEBI" id="CHEBI:83421"/>
        <dbReference type="ChEBI" id="CHEBI:456216"/>
        <dbReference type="EC" id="2.7.11.1"/>
    </reaction>
</comment>
<feature type="compositionally biased region" description="Polar residues" evidence="11">
    <location>
        <begin position="566"/>
        <end position="586"/>
    </location>
</feature>